<organism evidence="2">
    <name type="scientific">Arundo donax</name>
    <name type="common">Giant reed</name>
    <name type="synonym">Donax arundinaceus</name>
    <dbReference type="NCBI Taxonomy" id="35708"/>
    <lineage>
        <taxon>Eukaryota</taxon>
        <taxon>Viridiplantae</taxon>
        <taxon>Streptophyta</taxon>
        <taxon>Embryophyta</taxon>
        <taxon>Tracheophyta</taxon>
        <taxon>Spermatophyta</taxon>
        <taxon>Magnoliopsida</taxon>
        <taxon>Liliopsida</taxon>
        <taxon>Poales</taxon>
        <taxon>Poaceae</taxon>
        <taxon>PACMAD clade</taxon>
        <taxon>Arundinoideae</taxon>
        <taxon>Arundineae</taxon>
        <taxon>Arundo</taxon>
    </lineage>
</organism>
<dbReference type="EMBL" id="GBRH01206109">
    <property type="protein sequence ID" value="JAD91786.1"/>
    <property type="molecule type" value="Transcribed_RNA"/>
</dbReference>
<feature type="compositionally biased region" description="Basic residues" evidence="1">
    <location>
        <begin position="54"/>
        <end position="65"/>
    </location>
</feature>
<evidence type="ECO:0000313" key="2">
    <source>
        <dbReference type="EMBL" id="JAD91786.1"/>
    </source>
</evidence>
<evidence type="ECO:0000256" key="1">
    <source>
        <dbReference type="SAM" id="MobiDB-lite"/>
    </source>
</evidence>
<dbReference type="AlphaFoldDB" id="A0A0A9DVE1"/>
<feature type="region of interest" description="Disordered" evidence="1">
    <location>
        <begin position="34"/>
        <end position="65"/>
    </location>
</feature>
<accession>A0A0A9DVE1</accession>
<name>A0A0A9DVE1_ARUDO</name>
<reference evidence="2" key="1">
    <citation type="submission" date="2014-09" db="EMBL/GenBank/DDBJ databases">
        <authorList>
            <person name="Magalhaes I.L.F."/>
            <person name="Oliveira U."/>
            <person name="Santos F.R."/>
            <person name="Vidigal T.H.D.A."/>
            <person name="Brescovit A.D."/>
            <person name="Santos A.J."/>
        </authorList>
    </citation>
    <scope>NUCLEOTIDE SEQUENCE</scope>
    <source>
        <tissue evidence="2">Shoot tissue taken approximately 20 cm above the soil surface</tissue>
    </source>
</reference>
<sequence length="65" mass="7446">MSQMLLGIEMRNSEKIMTSKCTWRVVQLHKRQSSTVKNGNAIESGHFSGQRNNILKKRKEKRGSA</sequence>
<proteinExistence type="predicted"/>
<reference evidence="2" key="2">
    <citation type="journal article" date="2015" name="Data Brief">
        <title>Shoot transcriptome of the giant reed, Arundo donax.</title>
        <authorList>
            <person name="Barrero R.A."/>
            <person name="Guerrero F.D."/>
            <person name="Moolhuijzen P."/>
            <person name="Goolsby J.A."/>
            <person name="Tidwell J."/>
            <person name="Bellgard S.E."/>
            <person name="Bellgard M.I."/>
        </authorList>
    </citation>
    <scope>NUCLEOTIDE SEQUENCE</scope>
    <source>
        <tissue evidence="2">Shoot tissue taken approximately 20 cm above the soil surface</tissue>
    </source>
</reference>
<protein>
    <submittedName>
        <fullName evidence="2">Uncharacterized protein</fullName>
    </submittedName>
</protein>